<dbReference type="EMBL" id="JBFXLS010000140">
    <property type="protein sequence ID" value="KAL2813642.1"/>
    <property type="molecule type" value="Genomic_DNA"/>
</dbReference>
<evidence type="ECO:0000313" key="1">
    <source>
        <dbReference type="EMBL" id="KAL2813642.1"/>
    </source>
</evidence>
<proteinExistence type="predicted"/>
<keyword evidence="2" id="KW-1185">Reference proteome</keyword>
<reference evidence="1 2" key="1">
    <citation type="submission" date="2024-07" db="EMBL/GenBank/DDBJ databases">
        <title>Section-level genome sequencing and comparative genomics of Aspergillus sections Usti and Cavernicolus.</title>
        <authorList>
            <consortium name="Lawrence Berkeley National Laboratory"/>
            <person name="Nybo J.L."/>
            <person name="Vesth T.C."/>
            <person name="Theobald S."/>
            <person name="Frisvad J.C."/>
            <person name="Larsen T.O."/>
            <person name="Kjaerboelling I."/>
            <person name="Rothschild-Mancinelli K."/>
            <person name="Lyhne E.K."/>
            <person name="Kogle M.E."/>
            <person name="Barry K."/>
            <person name="Clum A."/>
            <person name="Na H."/>
            <person name="Ledsgaard L."/>
            <person name="Lin J."/>
            <person name="Lipzen A."/>
            <person name="Kuo A."/>
            <person name="Riley R."/>
            <person name="Mondo S."/>
            <person name="LaButti K."/>
            <person name="Haridas S."/>
            <person name="Pangalinan J."/>
            <person name="Salamov A.A."/>
            <person name="Simmons B.A."/>
            <person name="Magnuson J.K."/>
            <person name="Chen J."/>
            <person name="Drula E."/>
            <person name="Henrissat B."/>
            <person name="Wiebenga A."/>
            <person name="Lubbers R.J."/>
            <person name="Gomes A.C."/>
            <person name="Makela M.R."/>
            <person name="Stajich J."/>
            <person name="Grigoriev I.V."/>
            <person name="Mortensen U.H."/>
            <person name="De vries R.P."/>
            <person name="Baker S.E."/>
            <person name="Andersen M.R."/>
        </authorList>
    </citation>
    <scope>NUCLEOTIDE SEQUENCE [LARGE SCALE GENOMIC DNA]</scope>
    <source>
        <strain evidence="1 2">CBS 600.67</strain>
    </source>
</reference>
<evidence type="ECO:0000313" key="2">
    <source>
        <dbReference type="Proteomes" id="UP001610335"/>
    </source>
</evidence>
<organism evidence="1 2">
    <name type="scientific">Aspergillus cavernicola</name>
    <dbReference type="NCBI Taxonomy" id="176166"/>
    <lineage>
        <taxon>Eukaryota</taxon>
        <taxon>Fungi</taxon>
        <taxon>Dikarya</taxon>
        <taxon>Ascomycota</taxon>
        <taxon>Pezizomycotina</taxon>
        <taxon>Eurotiomycetes</taxon>
        <taxon>Eurotiomycetidae</taxon>
        <taxon>Eurotiales</taxon>
        <taxon>Aspergillaceae</taxon>
        <taxon>Aspergillus</taxon>
        <taxon>Aspergillus subgen. Nidulantes</taxon>
    </lineage>
</organism>
<comment type="caution">
    <text evidence="1">The sequence shown here is derived from an EMBL/GenBank/DDBJ whole genome shotgun (WGS) entry which is preliminary data.</text>
</comment>
<protein>
    <submittedName>
        <fullName evidence="1">Uncharacterized protein</fullName>
    </submittedName>
</protein>
<name>A0ABR4HFW2_9EURO</name>
<gene>
    <name evidence="1" type="ORF">BDW59DRAFT_167450</name>
</gene>
<dbReference type="Proteomes" id="UP001610335">
    <property type="component" value="Unassembled WGS sequence"/>
</dbReference>
<sequence length="215" mass="23541">MSPVQYYGPKIAAAEAARLLDEADVPYVLFGWGLALVGDDGGYEDVDFVIHEDMTTLAIRALCDAGYPLCDDMSCPELRRDRLEDVIEDIIDQATAAGPPAQDDPHLILSTDAARLPPRGQTAGRLESGTGSDFDLASFCLTTKGSSGFHNPWLTMLSYLGELNNGEKEHGVELEDELEAVWYHFFRHPKSPTGSLESSMNLVRNKIAAIRDLVL</sequence>
<accession>A0ABR4HFW2</accession>